<evidence type="ECO:0000256" key="1">
    <source>
        <dbReference type="SAM" id="SignalP"/>
    </source>
</evidence>
<dbReference type="SMART" id="SM00408">
    <property type="entry name" value="IGc2"/>
    <property type="match status" value="1"/>
</dbReference>
<evidence type="ECO:0000259" key="2">
    <source>
        <dbReference type="PROSITE" id="PS50835"/>
    </source>
</evidence>
<dbReference type="InterPro" id="IPR036179">
    <property type="entry name" value="Ig-like_dom_sf"/>
</dbReference>
<feature type="chain" id="PRO_5038876580" description="Ig-like domain-containing protein" evidence="1">
    <location>
        <begin position="21"/>
        <end position="155"/>
    </location>
</feature>
<dbReference type="PROSITE" id="PS50835">
    <property type="entry name" value="IG_LIKE"/>
    <property type="match status" value="1"/>
</dbReference>
<accession>A0A9D3S025</accession>
<dbReference type="SUPFAM" id="SSF48726">
    <property type="entry name" value="Immunoglobulin"/>
    <property type="match status" value="1"/>
</dbReference>
<dbReference type="InterPro" id="IPR013783">
    <property type="entry name" value="Ig-like_fold"/>
</dbReference>
<dbReference type="EMBL" id="JAFIRN010000005">
    <property type="protein sequence ID" value="KAG5849568.1"/>
    <property type="molecule type" value="Genomic_DNA"/>
</dbReference>
<dbReference type="InterPro" id="IPR007110">
    <property type="entry name" value="Ig-like_dom"/>
</dbReference>
<evidence type="ECO:0000313" key="4">
    <source>
        <dbReference type="Proteomes" id="UP001044222"/>
    </source>
</evidence>
<keyword evidence="1" id="KW-0732">Signal</keyword>
<dbReference type="SMART" id="SM00409">
    <property type="entry name" value="IG"/>
    <property type="match status" value="1"/>
</dbReference>
<keyword evidence="4" id="KW-1185">Reference proteome</keyword>
<sequence>MTIASFGVLVGLLLASPASPSRVVLFVNVGDSLTLPCHGDPSRDVEWWFQQYGHPDWLLVAKLHSRSFSPGGGFQGRVESSHLTEPGNYSLTLSPVVYNDIGIYKCQYKDETFLSVVKLEIGVPSSVLIVMGMSVSLPCFGNIKKHTSAGDLVIL</sequence>
<dbReference type="SMART" id="SM00406">
    <property type="entry name" value="IGv"/>
    <property type="match status" value="1"/>
</dbReference>
<comment type="caution">
    <text evidence="3">The sequence shown here is derived from an EMBL/GenBank/DDBJ whole genome shotgun (WGS) entry which is preliminary data.</text>
</comment>
<evidence type="ECO:0000313" key="3">
    <source>
        <dbReference type="EMBL" id="KAG5849568.1"/>
    </source>
</evidence>
<dbReference type="AlphaFoldDB" id="A0A9D3S025"/>
<name>A0A9D3S025_ANGAN</name>
<organism evidence="3 4">
    <name type="scientific">Anguilla anguilla</name>
    <name type="common">European freshwater eel</name>
    <name type="synonym">Muraena anguilla</name>
    <dbReference type="NCBI Taxonomy" id="7936"/>
    <lineage>
        <taxon>Eukaryota</taxon>
        <taxon>Metazoa</taxon>
        <taxon>Chordata</taxon>
        <taxon>Craniata</taxon>
        <taxon>Vertebrata</taxon>
        <taxon>Euteleostomi</taxon>
        <taxon>Actinopterygii</taxon>
        <taxon>Neopterygii</taxon>
        <taxon>Teleostei</taxon>
        <taxon>Anguilliformes</taxon>
        <taxon>Anguillidae</taxon>
        <taxon>Anguilla</taxon>
    </lineage>
</organism>
<proteinExistence type="predicted"/>
<dbReference type="Pfam" id="PF07686">
    <property type="entry name" value="V-set"/>
    <property type="match status" value="1"/>
</dbReference>
<gene>
    <name evidence="3" type="ORF">ANANG_G00112320</name>
</gene>
<feature type="signal peptide" evidence="1">
    <location>
        <begin position="1"/>
        <end position="20"/>
    </location>
</feature>
<reference evidence="3" key="1">
    <citation type="submission" date="2021-01" db="EMBL/GenBank/DDBJ databases">
        <title>A chromosome-scale assembly of European eel, Anguilla anguilla.</title>
        <authorList>
            <person name="Henkel C."/>
            <person name="Jong-Raadsen S.A."/>
            <person name="Dufour S."/>
            <person name="Weltzien F.-A."/>
            <person name="Palstra A.P."/>
            <person name="Pelster B."/>
            <person name="Spaink H.P."/>
            <person name="Van Den Thillart G.E."/>
            <person name="Jansen H."/>
            <person name="Zahm M."/>
            <person name="Klopp C."/>
            <person name="Cedric C."/>
            <person name="Louis A."/>
            <person name="Berthelot C."/>
            <person name="Parey E."/>
            <person name="Roest Crollius H."/>
            <person name="Montfort J."/>
            <person name="Robinson-Rechavi M."/>
            <person name="Bucao C."/>
            <person name="Bouchez O."/>
            <person name="Gislard M."/>
            <person name="Lluch J."/>
            <person name="Milhes M."/>
            <person name="Lampietro C."/>
            <person name="Lopez Roques C."/>
            <person name="Donnadieu C."/>
            <person name="Braasch I."/>
            <person name="Desvignes T."/>
            <person name="Postlethwait J."/>
            <person name="Bobe J."/>
            <person name="Guiguen Y."/>
            <person name="Dirks R."/>
        </authorList>
    </citation>
    <scope>NUCLEOTIDE SEQUENCE</scope>
    <source>
        <strain evidence="3">Tag_6206</strain>
        <tissue evidence="3">Liver</tissue>
    </source>
</reference>
<dbReference type="InterPro" id="IPR013106">
    <property type="entry name" value="Ig_V-set"/>
</dbReference>
<dbReference type="Proteomes" id="UP001044222">
    <property type="component" value="Unassembled WGS sequence"/>
</dbReference>
<protein>
    <recommendedName>
        <fullName evidence="2">Ig-like domain-containing protein</fullName>
    </recommendedName>
</protein>
<dbReference type="InterPro" id="IPR003598">
    <property type="entry name" value="Ig_sub2"/>
</dbReference>
<feature type="domain" description="Ig-like" evidence="2">
    <location>
        <begin position="20"/>
        <end position="117"/>
    </location>
</feature>
<dbReference type="InterPro" id="IPR003599">
    <property type="entry name" value="Ig_sub"/>
</dbReference>
<dbReference type="Gene3D" id="2.60.40.10">
    <property type="entry name" value="Immunoglobulins"/>
    <property type="match status" value="1"/>
</dbReference>